<dbReference type="InterPro" id="IPR045079">
    <property type="entry name" value="Oxoprolinase-like"/>
</dbReference>
<dbReference type="EC" id="3.5.2.14" evidence="4"/>
<gene>
    <name evidence="4" type="ORF">PAI11_00960</name>
</gene>
<dbReference type="OrthoDB" id="9768323at2"/>
<feature type="domain" description="Acetophenone carboxylase-like C-terminal" evidence="3">
    <location>
        <begin position="507"/>
        <end position="677"/>
    </location>
</feature>
<dbReference type="PANTHER" id="PTHR11365:SF23">
    <property type="entry name" value="HYPOTHETICAL 5-OXOPROLINASE (EUROFUNG)-RELATED"/>
    <property type="match status" value="1"/>
</dbReference>
<feature type="domain" description="Hydantoinase A/oxoprolinase" evidence="1">
    <location>
        <begin position="205"/>
        <end position="491"/>
    </location>
</feature>
<dbReference type="GO" id="GO:0047423">
    <property type="term" value="F:N-methylhydantoinase (ATP-hydrolyzing) activity"/>
    <property type="evidence" value="ECO:0007669"/>
    <property type="project" value="UniProtKB-EC"/>
</dbReference>
<dbReference type="InterPro" id="IPR002821">
    <property type="entry name" value="Hydantoinase_A"/>
</dbReference>
<accession>H0DZZ1</accession>
<dbReference type="SUPFAM" id="SSF53067">
    <property type="entry name" value="Actin-like ATPase domain"/>
    <property type="match status" value="1"/>
</dbReference>
<sequence>MSYRIGIDVGGTFTDFLLLGEGTRLVHKTSSTPDDPSRGFVTGLAEIAEQLGLDLEAFVARLDLIVHGTTVTTNAVLTHRGARTGLLVTEGFRDVLALRDGTREEPYDNRLQPPTPLVPRYLRLPVGQRTDHAGRELAPLVEDDVATAAATFREEGVEAVAISFMHSPADPAHERRTRDLLRELLPDAYVTASSDLLPQVRYYDRTSTTVLNAYVGPIISRYLDALTGRLAELRFGGTLLIMQSNGGVATPAEISERAALSLLSGPASGPTAGLWQLAPHGLRECITVDMGGTSFDAALVKDGEPLLMNDGTVDRWRLALPTIDIHTIGAGGGSIAWLDEGGLLHVGPQSAGAQPGPACYGRGGSAPTVTDADLVLGFLGESSFRHGGMTLDRQAAVDAFAPLAERLGLSVEQAAAGVYDLVNVTMATGVRDISVRRGLDPRDFPLVVAGGAGPLHAAAIARELEIPALLVPRESSIFCAAGMLMSDFKHDGVRAYKTPLAMADESRIAALIDEMERAGRDTLAREGVPADRAEVRGALDLRYVGQWHELTVPIDLPVDRQAVAAAFHEEHDALFGHSSPEQPVELLAVRLVAIGRTEKPGLTEAGPDTGSVEAALLDTRPVWSAAARALVPTPVHDGAALPSGARLTGPAIVELPSTTIVVPDGFVLDVDAYGAFAVHEGERGAAFAAGLHGVGAAA</sequence>
<evidence type="ECO:0000313" key="4">
    <source>
        <dbReference type="EMBL" id="EHN12950.1"/>
    </source>
</evidence>
<dbReference type="RefSeq" id="WP_007569710.1">
    <property type="nucleotide sequence ID" value="NZ_AGUD01000004.1"/>
</dbReference>
<keyword evidence="5" id="KW-1185">Reference proteome</keyword>
<evidence type="ECO:0000259" key="2">
    <source>
        <dbReference type="Pfam" id="PF05378"/>
    </source>
</evidence>
<dbReference type="AlphaFoldDB" id="H0DZZ1"/>
<name>H0DZZ1_9ACTN</name>
<dbReference type="Pfam" id="PF19278">
    <property type="entry name" value="Hydant_A_C"/>
    <property type="match status" value="1"/>
</dbReference>
<dbReference type="PANTHER" id="PTHR11365">
    <property type="entry name" value="5-OXOPROLINASE RELATED"/>
    <property type="match status" value="1"/>
</dbReference>
<comment type="caution">
    <text evidence="4">The sequence shown here is derived from an EMBL/GenBank/DDBJ whole genome shotgun (WGS) entry which is preliminary data.</text>
</comment>
<keyword evidence="4" id="KW-0378">Hydrolase</keyword>
<proteinExistence type="predicted"/>
<dbReference type="Pfam" id="PF05378">
    <property type="entry name" value="Hydant_A_N"/>
    <property type="match status" value="1"/>
</dbReference>
<dbReference type="InterPro" id="IPR049517">
    <property type="entry name" value="ACX-like_C"/>
</dbReference>
<dbReference type="Pfam" id="PF01968">
    <property type="entry name" value="Hydantoinase_A"/>
    <property type="match status" value="1"/>
</dbReference>
<evidence type="ECO:0000259" key="1">
    <source>
        <dbReference type="Pfam" id="PF01968"/>
    </source>
</evidence>
<dbReference type="GO" id="GO:0006749">
    <property type="term" value="P:glutathione metabolic process"/>
    <property type="evidence" value="ECO:0007669"/>
    <property type="project" value="TreeGrafter"/>
</dbReference>
<dbReference type="InterPro" id="IPR043129">
    <property type="entry name" value="ATPase_NBD"/>
</dbReference>
<protein>
    <submittedName>
        <fullName evidence="4">N-methylhydantoinase A</fullName>
        <ecNumber evidence="4">3.5.2.14</ecNumber>
    </submittedName>
</protein>
<dbReference type="PATRIC" id="fig|1097667.3.peg.96"/>
<dbReference type="GO" id="GO:0005829">
    <property type="term" value="C:cytosol"/>
    <property type="evidence" value="ECO:0007669"/>
    <property type="project" value="TreeGrafter"/>
</dbReference>
<dbReference type="InterPro" id="IPR008040">
    <property type="entry name" value="Hydant_A_N"/>
</dbReference>
<evidence type="ECO:0000313" key="5">
    <source>
        <dbReference type="Proteomes" id="UP000005143"/>
    </source>
</evidence>
<reference evidence="4 5" key="1">
    <citation type="journal article" date="2013" name="Biodegradation">
        <title>Quantitative proteomic analysis of ibuprofen-degrading Patulibacter sp. strain I11.</title>
        <authorList>
            <person name="Almeida B."/>
            <person name="Kjeldal H."/>
            <person name="Lolas I."/>
            <person name="Knudsen A.D."/>
            <person name="Carvalho G."/>
            <person name="Nielsen K.L."/>
            <person name="Barreto Crespo M.T."/>
            <person name="Stensballe A."/>
            <person name="Nielsen J.L."/>
        </authorList>
    </citation>
    <scope>NUCLEOTIDE SEQUENCE [LARGE SCALE GENOMIC DNA]</scope>
    <source>
        <strain evidence="4 5">I11</strain>
    </source>
</reference>
<feature type="domain" description="Hydantoinase/oxoprolinase N-terminal" evidence="2">
    <location>
        <begin position="4"/>
        <end position="184"/>
    </location>
</feature>
<dbReference type="EMBL" id="AGUD01000004">
    <property type="protein sequence ID" value="EHN12950.1"/>
    <property type="molecule type" value="Genomic_DNA"/>
</dbReference>
<dbReference type="GO" id="GO:0017168">
    <property type="term" value="F:5-oxoprolinase (ATP-hydrolyzing) activity"/>
    <property type="evidence" value="ECO:0007669"/>
    <property type="project" value="TreeGrafter"/>
</dbReference>
<evidence type="ECO:0000259" key="3">
    <source>
        <dbReference type="Pfam" id="PF19278"/>
    </source>
</evidence>
<dbReference type="Proteomes" id="UP000005143">
    <property type="component" value="Unassembled WGS sequence"/>
</dbReference>
<organism evidence="4 5">
    <name type="scientific">Patulibacter medicamentivorans</name>
    <dbReference type="NCBI Taxonomy" id="1097667"/>
    <lineage>
        <taxon>Bacteria</taxon>
        <taxon>Bacillati</taxon>
        <taxon>Actinomycetota</taxon>
        <taxon>Thermoleophilia</taxon>
        <taxon>Solirubrobacterales</taxon>
        <taxon>Patulibacteraceae</taxon>
        <taxon>Patulibacter</taxon>
    </lineage>
</organism>